<dbReference type="GO" id="GO:0051301">
    <property type="term" value="P:cell division"/>
    <property type="evidence" value="ECO:0007669"/>
    <property type="project" value="UniProtKB-KW"/>
</dbReference>
<protein>
    <recommendedName>
        <fullName evidence="8">Cell division protein DivIB</fullName>
    </recommendedName>
</protein>
<dbReference type="HAMAP" id="MF_00912">
    <property type="entry name" value="DivIB"/>
    <property type="match status" value="1"/>
</dbReference>
<evidence type="ECO:0000256" key="8">
    <source>
        <dbReference type="HAMAP-Rule" id="MF_00912"/>
    </source>
</evidence>
<comment type="similarity">
    <text evidence="8">Belongs to the FtsQ/DivIB family. DivIB subfamily.</text>
</comment>
<keyword evidence="3 8" id="KW-0132">Cell division</keyword>
<keyword evidence="11" id="KW-1185">Reference proteome</keyword>
<proteinExistence type="inferred from homology"/>
<dbReference type="EMBL" id="JBHUNA010000009">
    <property type="protein sequence ID" value="MFD2760536.1"/>
    <property type="molecule type" value="Genomic_DNA"/>
</dbReference>
<sequence length="265" mass="29591">MEKKNVVSIEDRIPTLKQERKKKANRRLIFYLSIFFFLISIIVYLQSPLSDIRTIKVTGNAFVAEEQVLDQVDMAEGDNIWTVDKEAVSQAAASNPAIKKAEVHRRLPWTIELNITEVNHVGFVSRDDNVYPILGNGKVLTEHVQSDSMNGNAPLLAGFSEEAYLKDMAEQLSSLPESIRSLISEIHWKPNDGNKHKILLYMNDGNLVDGTIRHFADKMSVYPSIVSQLEPDKKGIVHIGVGAYFEEFGSAGEDSGNTDGTTNEN</sequence>
<gene>
    <name evidence="8" type="primary">divIB</name>
    <name evidence="10" type="ORF">ACFSUO_06065</name>
</gene>
<dbReference type="Pfam" id="PF08478">
    <property type="entry name" value="POTRA_1"/>
    <property type="match status" value="1"/>
</dbReference>
<feature type="transmembrane region" description="Helical" evidence="8">
    <location>
        <begin position="28"/>
        <end position="45"/>
    </location>
</feature>
<dbReference type="InterPro" id="IPR034746">
    <property type="entry name" value="POTRA"/>
</dbReference>
<dbReference type="PANTHER" id="PTHR37820:SF1">
    <property type="entry name" value="CELL DIVISION PROTEIN FTSQ"/>
    <property type="match status" value="1"/>
</dbReference>
<dbReference type="Pfam" id="PF03799">
    <property type="entry name" value="FtsQ_DivIB_C"/>
    <property type="match status" value="1"/>
</dbReference>
<dbReference type="PANTHER" id="PTHR37820">
    <property type="entry name" value="CELL DIVISION PROTEIN DIVIB"/>
    <property type="match status" value="1"/>
</dbReference>
<evidence type="ECO:0000256" key="4">
    <source>
        <dbReference type="ARBA" id="ARBA00022692"/>
    </source>
</evidence>
<evidence type="ECO:0000313" key="10">
    <source>
        <dbReference type="EMBL" id="MFD2760536.1"/>
    </source>
</evidence>
<dbReference type="Gene3D" id="3.40.50.10960">
    <property type="match status" value="1"/>
</dbReference>
<name>A0ABW5V508_9BACI</name>
<dbReference type="PROSITE" id="PS51779">
    <property type="entry name" value="POTRA"/>
    <property type="match status" value="1"/>
</dbReference>
<dbReference type="InterPro" id="IPR026580">
    <property type="entry name" value="DivIB"/>
</dbReference>
<dbReference type="Proteomes" id="UP001597502">
    <property type="component" value="Unassembled WGS sequence"/>
</dbReference>
<dbReference type="InterPro" id="IPR050487">
    <property type="entry name" value="FtsQ_DivIB"/>
</dbReference>
<dbReference type="InterPro" id="IPR013685">
    <property type="entry name" value="POTRA_FtsQ_type"/>
</dbReference>
<keyword evidence="5 8" id="KW-1133">Transmembrane helix</keyword>
<evidence type="ECO:0000256" key="2">
    <source>
        <dbReference type="ARBA" id="ARBA00022475"/>
    </source>
</evidence>
<organism evidence="10 11">
    <name type="scientific">Lentibacillus juripiscarius</name>
    <dbReference type="NCBI Taxonomy" id="257446"/>
    <lineage>
        <taxon>Bacteria</taxon>
        <taxon>Bacillati</taxon>
        <taxon>Bacillota</taxon>
        <taxon>Bacilli</taxon>
        <taxon>Bacillales</taxon>
        <taxon>Bacillaceae</taxon>
        <taxon>Lentibacillus</taxon>
    </lineage>
</organism>
<evidence type="ECO:0000256" key="3">
    <source>
        <dbReference type="ARBA" id="ARBA00022618"/>
    </source>
</evidence>
<accession>A0ABW5V508</accession>
<feature type="domain" description="POTRA" evidence="9">
    <location>
        <begin position="50"/>
        <end position="118"/>
    </location>
</feature>
<keyword evidence="2 8" id="KW-1003">Cell membrane</keyword>
<evidence type="ECO:0000256" key="5">
    <source>
        <dbReference type="ARBA" id="ARBA00022989"/>
    </source>
</evidence>
<dbReference type="InterPro" id="IPR005548">
    <property type="entry name" value="Cell_div_FtsQ/DivIB_C"/>
</dbReference>
<evidence type="ECO:0000256" key="6">
    <source>
        <dbReference type="ARBA" id="ARBA00023136"/>
    </source>
</evidence>
<keyword evidence="7 8" id="KW-0131">Cell cycle</keyword>
<dbReference type="Gene3D" id="3.10.20.310">
    <property type="entry name" value="membrane protein fhac"/>
    <property type="match status" value="1"/>
</dbReference>
<evidence type="ECO:0000256" key="1">
    <source>
        <dbReference type="ARBA" id="ARBA00004370"/>
    </source>
</evidence>
<comment type="subcellular location">
    <subcellularLocation>
        <location evidence="8">Cell membrane</location>
        <topology evidence="8">Single-pass type II membrane protein</topology>
    </subcellularLocation>
    <subcellularLocation>
        <location evidence="1">Membrane</location>
    </subcellularLocation>
    <text evidence="8">Localizes to the division septum.</text>
</comment>
<evidence type="ECO:0000313" key="11">
    <source>
        <dbReference type="Proteomes" id="UP001597502"/>
    </source>
</evidence>
<keyword evidence="6 8" id="KW-0472">Membrane</keyword>
<reference evidence="11" key="1">
    <citation type="journal article" date="2019" name="Int. J. Syst. Evol. Microbiol.">
        <title>The Global Catalogue of Microorganisms (GCM) 10K type strain sequencing project: providing services to taxonomists for standard genome sequencing and annotation.</title>
        <authorList>
            <consortium name="The Broad Institute Genomics Platform"/>
            <consortium name="The Broad Institute Genome Sequencing Center for Infectious Disease"/>
            <person name="Wu L."/>
            <person name="Ma J."/>
        </authorList>
    </citation>
    <scope>NUCLEOTIDE SEQUENCE [LARGE SCALE GENOMIC DNA]</scope>
    <source>
        <strain evidence="11">TISTR 1535</strain>
    </source>
</reference>
<evidence type="ECO:0000259" key="9">
    <source>
        <dbReference type="PROSITE" id="PS51779"/>
    </source>
</evidence>
<keyword evidence="4 8" id="KW-0812">Transmembrane</keyword>
<dbReference type="RefSeq" id="WP_382392100.1">
    <property type="nucleotide sequence ID" value="NZ_JBHUNA010000009.1"/>
</dbReference>
<comment type="caution">
    <text evidence="10">The sequence shown here is derived from an EMBL/GenBank/DDBJ whole genome shotgun (WGS) entry which is preliminary data.</text>
</comment>
<comment type="function">
    <text evidence="8">Cell division protein that may be involved in stabilizing or promoting the assembly of the division complex.</text>
</comment>
<evidence type="ECO:0000256" key="7">
    <source>
        <dbReference type="ARBA" id="ARBA00023306"/>
    </source>
</evidence>